<sequence length="649" mass="67648">MSIAQPSMPAGEPQATGGMTTVAGSALYLTNTEAMPTHLSQQHQQQSASRGISEQSSATTMSQRQLQQTFVVEGMRSAAPNSSNPAMLPLRSDSLNNPAYAVGGMSAPVLSTATYQGQQQNPSIGAVTAHLYDPDAASSAASDGAGSDGPSFLGNRPIGSPFIGPTFASPQSQKSVIATTTIQYHTTGPSHSPAKQLPLRPDGSTARPRRSQSFGMIASQGRPTDDEGSSDNATGASASQRGMAERRAGQIKLQGAVDLGAAGSRKSLGPPTAQGIDNRTAMTTESGAFSMYPRTTAARSPPRPDHEGFGYSQRLLDKQVGKYGVPGGMRTVPSYEGTQQGGARWLEDEEPVHVSQPPPQQPFGYSEAQQQKLQPIVQADAMAMMGLGGGPRNRPMVPGQGLVPPSIHTARPDSAAGARGWMQRGGESPASAPLSSADGKDRSHGKSRLKNLFHIGRSSDSAGNKKGGSVADQVARLEGEAVQRPMQPRTGTTGSHGNSSDQSSQRSANTNARSVATAPDDSFRESRVAGTMDGASRIHVTVPPGHLSIVYPDSPMSRADTLAKSSVDSARASTGAITSGHAQLVDPDQAGSLSQPAFHRQQQQQQQQYSGSQHTLQQQMPVGSRWTGGDSQGRGNLHAVPSASTTLHS</sequence>
<reference evidence="1" key="1">
    <citation type="submission" date="2022-07" db="EMBL/GenBank/DDBJ databases">
        <title>Phylogenomic reconstructions and comparative analyses of Kickxellomycotina fungi.</title>
        <authorList>
            <person name="Reynolds N.K."/>
            <person name="Stajich J.E."/>
            <person name="Barry K."/>
            <person name="Grigoriev I.V."/>
            <person name="Crous P."/>
            <person name="Smith M.E."/>
        </authorList>
    </citation>
    <scope>NUCLEOTIDE SEQUENCE</scope>
    <source>
        <strain evidence="1">NRRL 5244</strain>
    </source>
</reference>
<dbReference type="Proteomes" id="UP001150603">
    <property type="component" value="Unassembled WGS sequence"/>
</dbReference>
<feature type="non-terminal residue" evidence="1">
    <location>
        <position position="649"/>
    </location>
</feature>
<proteinExistence type="predicted"/>
<evidence type="ECO:0000313" key="1">
    <source>
        <dbReference type="EMBL" id="KAJ1939659.1"/>
    </source>
</evidence>
<comment type="caution">
    <text evidence="1">The sequence shown here is derived from an EMBL/GenBank/DDBJ whole genome shotgun (WGS) entry which is preliminary data.</text>
</comment>
<gene>
    <name evidence="1" type="ORF">FBU59_004048</name>
</gene>
<evidence type="ECO:0000313" key="2">
    <source>
        <dbReference type="Proteomes" id="UP001150603"/>
    </source>
</evidence>
<accession>A0ACC1J6I9</accession>
<protein>
    <submittedName>
        <fullName evidence="1">Uncharacterized protein</fullName>
    </submittedName>
</protein>
<name>A0ACC1J6I9_9FUNG</name>
<dbReference type="EMBL" id="JANBPW010002773">
    <property type="protein sequence ID" value="KAJ1939659.1"/>
    <property type="molecule type" value="Genomic_DNA"/>
</dbReference>
<keyword evidence="2" id="KW-1185">Reference proteome</keyword>
<organism evidence="1 2">
    <name type="scientific">Linderina macrospora</name>
    <dbReference type="NCBI Taxonomy" id="4868"/>
    <lineage>
        <taxon>Eukaryota</taxon>
        <taxon>Fungi</taxon>
        <taxon>Fungi incertae sedis</taxon>
        <taxon>Zoopagomycota</taxon>
        <taxon>Kickxellomycotina</taxon>
        <taxon>Kickxellomycetes</taxon>
        <taxon>Kickxellales</taxon>
        <taxon>Kickxellaceae</taxon>
        <taxon>Linderina</taxon>
    </lineage>
</organism>